<keyword evidence="2" id="KW-1185">Reference proteome</keyword>
<comment type="caution">
    <text evidence="1">The sequence shown here is derived from an EMBL/GenBank/DDBJ whole genome shotgun (WGS) entry which is preliminary data.</text>
</comment>
<accession>C0CIC6</accession>
<dbReference type="EMBL" id="ACBZ01000023">
    <property type="protein sequence ID" value="EEG50424.1"/>
    <property type="molecule type" value="Genomic_DNA"/>
</dbReference>
<sequence length="48" mass="5445">MDDADSDADQENYIWSQMAEDITCGPILGTQAMSFCAARRQGYERFHV</sequence>
<name>C0CIC6_BLAHS</name>
<reference evidence="1 2" key="1">
    <citation type="submission" date="2009-01" db="EMBL/GenBank/DDBJ databases">
        <authorList>
            <person name="Fulton L."/>
            <person name="Clifton S."/>
            <person name="Fulton B."/>
            <person name="Xu J."/>
            <person name="Minx P."/>
            <person name="Pepin K.H."/>
            <person name="Johnson M."/>
            <person name="Bhonagiri V."/>
            <person name="Nash W.E."/>
            <person name="Mardis E.R."/>
            <person name="Wilson R.K."/>
        </authorList>
    </citation>
    <scope>NUCLEOTIDE SEQUENCE [LARGE SCALE GENOMIC DNA]</scope>
    <source>
        <strain evidence="2">DSM 10507 / JCM 14656 / S5a33</strain>
    </source>
</reference>
<protein>
    <submittedName>
        <fullName evidence="1">Uncharacterized protein</fullName>
    </submittedName>
</protein>
<gene>
    <name evidence="1" type="ORF">RUMHYD_00590</name>
</gene>
<dbReference type="HOGENOM" id="CLU_3150027_0_0_9"/>
<proteinExistence type="predicted"/>
<dbReference type="PATRIC" id="fig|476272.21.peg.3597"/>
<reference evidence="1 2" key="2">
    <citation type="submission" date="2009-02" db="EMBL/GenBank/DDBJ databases">
        <title>Draft genome sequence of Blautia hydrogenotrophica DSM 10507 (Ruminococcus hydrogenotrophicus DSM 10507).</title>
        <authorList>
            <person name="Sudarsanam P."/>
            <person name="Ley R."/>
            <person name="Guruge J."/>
            <person name="Turnbaugh P.J."/>
            <person name="Mahowald M."/>
            <person name="Liep D."/>
            <person name="Gordon J."/>
        </authorList>
    </citation>
    <scope>NUCLEOTIDE SEQUENCE [LARGE SCALE GENOMIC DNA]</scope>
    <source>
        <strain evidence="2">DSM 10507 / JCM 14656 / S5a33</strain>
    </source>
</reference>
<dbReference type="Proteomes" id="UP000003100">
    <property type="component" value="Unassembled WGS sequence"/>
</dbReference>
<evidence type="ECO:0000313" key="1">
    <source>
        <dbReference type="EMBL" id="EEG50424.1"/>
    </source>
</evidence>
<evidence type="ECO:0000313" key="2">
    <source>
        <dbReference type="Proteomes" id="UP000003100"/>
    </source>
</evidence>
<dbReference type="AlphaFoldDB" id="C0CIC6"/>
<organism evidence="1 2">
    <name type="scientific">Blautia hydrogenotrophica (strain DSM 10507 / JCM 14656 / S5a33)</name>
    <name type="common">Ruminococcus hydrogenotrophicus</name>
    <dbReference type="NCBI Taxonomy" id="476272"/>
    <lineage>
        <taxon>Bacteria</taxon>
        <taxon>Bacillati</taxon>
        <taxon>Bacillota</taxon>
        <taxon>Clostridia</taxon>
        <taxon>Lachnospirales</taxon>
        <taxon>Lachnospiraceae</taxon>
        <taxon>Blautia</taxon>
    </lineage>
</organism>